<dbReference type="Pfam" id="PF13961">
    <property type="entry name" value="DUF4219"/>
    <property type="match status" value="1"/>
</dbReference>
<evidence type="ECO:0000313" key="2">
    <source>
        <dbReference type="EMBL" id="CAI5781455.1"/>
    </source>
</evidence>
<name>A0AA35KNJ8_9SAUR</name>
<sequence length="81" mass="8983">MDAKKGGGLPYPPPLTNDNYTSWSVKMKALLQNQRFFGVIDNPIPAAPTPGWNSQNVRARTAIILCISDDQLVHIQDLEYA</sequence>
<proteinExistence type="predicted"/>
<accession>A0AA35KNJ8</accession>
<feature type="non-terminal residue" evidence="2">
    <location>
        <position position="81"/>
    </location>
</feature>
<reference evidence="2" key="1">
    <citation type="submission" date="2022-12" db="EMBL/GenBank/DDBJ databases">
        <authorList>
            <person name="Alioto T."/>
            <person name="Alioto T."/>
            <person name="Gomez Garrido J."/>
        </authorList>
    </citation>
    <scope>NUCLEOTIDE SEQUENCE</scope>
</reference>
<feature type="domain" description="DUF4219" evidence="1">
    <location>
        <begin position="15"/>
        <end position="34"/>
    </location>
</feature>
<gene>
    <name evidence="2" type="ORF">PODLI_1B035486</name>
</gene>
<evidence type="ECO:0000313" key="3">
    <source>
        <dbReference type="Proteomes" id="UP001178461"/>
    </source>
</evidence>
<evidence type="ECO:0000259" key="1">
    <source>
        <dbReference type="Pfam" id="PF13961"/>
    </source>
</evidence>
<dbReference type="EMBL" id="OX395133">
    <property type="protein sequence ID" value="CAI5781455.1"/>
    <property type="molecule type" value="Genomic_DNA"/>
</dbReference>
<keyword evidence="3" id="KW-1185">Reference proteome</keyword>
<organism evidence="2 3">
    <name type="scientific">Podarcis lilfordi</name>
    <name type="common">Lilford's wall lizard</name>
    <dbReference type="NCBI Taxonomy" id="74358"/>
    <lineage>
        <taxon>Eukaryota</taxon>
        <taxon>Metazoa</taxon>
        <taxon>Chordata</taxon>
        <taxon>Craniata</taxon>
        <taxon>Vertebrata</taxon>
        <taxon>Euteleostomi</taxon>
        <taxon>Lepidosauria</taxon>
        <taxon>Squamata</taxon>
        <taxon>Bifurcata</taxon>
        <taxon>Unidentata</taxon>
        <taxon>Episquamata</taxon>
        <taxon>Laterata</taxon>
        <taxon>Lacertibaenia</taxon>
        <taxon>Lacertidae</taxon>
        <taxon>Podarcis</taxon>
    </lineage>
</organism>
<dbReference type="Proteomes" id="UP001178461">
    <property type="component" value="Chromosome 8"/>
</dbReference>
<dbReference type="AlphaFoldDB" id="A0AA35KNJ8"/>
<protein>
    <recommendedName>
        <fullName evidence="1">DUF4219 domain-containing protein</fullName>
    </recommendedName>
</protein>
<dbReference type="InterPro" id="IPR025314">
    <property type="entry name" value="DUF4219"/>
</dbReference>